<organism evidence="1 2">
    <name type="scientific">Auriscalpium vulgare</name>
    <dbReference type="NCBI Taxonomy" id="40419"/>
    <lineage>
        <taxon>Eukaryota</taxon>
        <taxon>Fungi</taxon>
        <taxon>Dikarya</taxon>
        <taxon>Basidiomycota</taxon>
        <taxon>Agaricomycotina</taxon>
        <taxon>Agaricomycetes</taxon>
        <taxon>Russulales</taxon>
        <taxon>Auriscalpiaceae</taxon>
        <taxon>Auriscalpium</taxon>
    </lineage>
</organism>
<evidence type="ECO:0000313" key="1">
    <source>
        <dbReference type="EMBL" id="KAI0052427.1"/>
    </source>
</evidence>
<reference evidence="1" key="1">
    <citation type="submission" date="2021-02" db="EMBL/GenBank/DDBJ databases">
        <authorList>
            <consortium name="DOE Joint Genome Institute"/>
            <person name="Ahrendt S."/>
            <person name="Looney B.P."/>
            <person name="Miyauchi S."/>
            <person name="Morin E."/>
            <person name="Drula E."/>
            <person name="Courty P.E."/>
            <person name="Chicoki N."/>
            <person name="Fauchery L."/>
            <person name="Kohler A."/>
            <person name="Kuo A."/>
            <person name="Labutti K."/>
            <person name="Pangilinan J."/>
            <person name="Lipzen A."/>
            <person name="Riley R."/>
            <person name="Andreopoulos W."/>
            <person name="He G."/>
            <person name="Johnson J."/>
            <person name="Barry K.W."/>
            <person name="Grigoriev I.V."/>
            <person name="Nagy L."/>
            <person name="Hibbett D."/>
            <person name="Henrissat B."/>
            <person name="Matheny P.B."/>
            <person name="Labbe J."/>
            <person name="Martin F."/>
        </authorList>
    </citation>
    <scope>NUCLEOTIDE SEQUENCE</scope>
    <source>
        <strain evidence="1">FP105234-sp</strain>
    </source>
</reference>
<dbReference type="EMBL" id="MU275845">
    <property type="protein sequence ID" value="KAI0052427.1"/>
    <property type="molecule type" value="Genomic_DNA"/>
</dbReference>
<protein>
    <submittedName>
        <fullName evidence="1">Uncharacterized protein</fullName>
    </submittedName>
</protein>
<name>A0ACB8S8B0_9AGAM</name>
<keyword evidence="2" id="KW-1185">Reference proteome</keyword>
<accession>A0ACB8S8B0</accession>
<sequence>MGLLGRVGVEGEGEHGRRGCNAGRQATRFIKAESVGCDRSGPASARRTATSHSVPASPSTAARLLPAACPSRHPPLTLPAARPRQHRRLAHRTSDSACAHTGPVAVAVALAFARPTGSRPWHARAAWRTPSRLSRQRGRGKAEARPYPPRRPLSSTLLSSLWLYYVWLRAHNTCTAHNPIYIHHIVPFIARDGPRPSACPRLLFLAFMHPAEQGKPR</sequence>
<reference evidence="1" key="2">
    <citation type="journal article" date="2022" name="New Phytol.">
        <title>Evolutionary transition to the ectomycorrhizal habit in the genomes of a hyperdiverse lineage of mushroom-forming fungi.</title>
        <authorList>
            <person name="Looney B."/>
            <person name="Miyauchi S."/>
            <person name="Morin E."/>
            <person name="Drula E."/>
            <person name="Courty P.E."/>
            <person name="Kohler A."/>
            <person name="Kuo A."/>
            <person name="LaButti K."/>
            <person name="Pangilinan J."/>
            <person name="Lipzen A."/>
            <person name="Riley R."/>
            <person name="Andreopoulos W."/>
            <person name="He G."/>
            <person name="Johnson J."/>
            <person name="Nolan M."/>
            <person name="Tritt A."/>
            <person name="Barry K.W."/>
            <person name="Grigoriev I.V."/>
            <person name="Nagy L.G."/>
            <person name="Hibbett D."/>
            <person name="Henrissat B."/>
            <person name="Matheny P.B."/>
            <person name="Labbe J."/>
            <person name="Martin F.M."/>
        </authorList>
    </citation>
    <scope>NUCLEOTIDE SEQUENCE</scope>
    <source>
        <strain evidence="1">FP105234-sp</strain>
    </source>
</reference>
<proteinExistence type="predicted"/>
<evidence type="ECO:0000313" key="2">
    <source>
        <dbReference type="Proteomes" id="UP000814033"/>
    </source>
</evidence>
<comment type="caution">
    <text evidence="1">The sequence shown here is derived from an EMBL/GenBank/DDBJ whole genome shotgun (WGS) entry which is preliminary data.</text>
</comment>
<dbReference type="Proteomes" id="UP000814033">
    <property type="component" value="Unassembled WGS sequence"/>
</dbReference>
<gene>
    <name evidence="1" type="ORF">FA95DRAFT_1319297</name>
</gene>